<dbReference type="OrthoDB" id="247707at2"/>
<accession>A0A5C5UV91</accession>
<keyword evidence="2" id="KW-1185">Reference proteome</keyword>
<gene>
    <name evidence="1" type="ORF">KOR34_48540</name>
</gene>
<dbReference type="EMBL" id="SIHJ01000005">
    <property type="protein sequence ID" value="TWT30296.1"/>
    <property type="molecule type" value="Genomic_DNA"/>
</dbReference>
<evidence type="ECO:0008006" key="3">
    <source>
        <dbReference type="Google" id="ProtNLM"/>
    </source>
</evidence>
<protein>
    <recommendedName>
        <fullName evidence="3">AsmA-like C-terminal domain-containing protein</fullName>
    </recommendedName>
</protein>
<evidence type="ECO:0000313" key="1">
    <source>
        <dbReference type="EMBL" id="TWT30296.1"/>
    </source>
</evidence>
<dbReference type="Proteomes" id="UP000316714">
    <property type="component" value="Unassembled WGS sequence"/>
</dbReference>
<name>A0A5C5UV91_9BACT</name>
<organism evidence="1 2">
    <name type="scientific">Posidoniimonas corsicana</name>
    <dbReference type="NCBI Taxonomy" id="1938618"/>
    <lineage>
        <taxon>Bacteria</taxon>
        <taxon>Pseudomonadati</taxon>
        <taxon>Planctomycetota</taxon>
        <taxon>Planctomycetia</taxon>
        <taxon>Pirellulales</taxon>
        <taxon>Lacipirellulaceae</taxon>
        <taxon>Posidoniimonas</taxon>
    </lineage>
</organism>
<dbReference type="AlphaFoldDB" id="A0A5C5UV91"/>
<dbReference type="RefSeq" id="WP_146568658.1">
    <property type="nucleotide sequence ID" value="NZ_SIHJ01000005.1"/>
</dbReference>
<sequence>MLHQTTQRRLCRALFLLACLLPTAGVVGAIAWRMRPDYSQTQLAGVARGLGVRIECGRCATPRPGERSFANLRVLHPETGALVATLDALRVAEGADGLVGQAGVLRIEEGRLNTAGELLCESLRVVGARIASIEFAEVRCGDELLAAAARLSAESPSPDCRVWTLAESAPAGRSLRLVRNRQVDPPATRLTLQTGERPIAWSKLASLTPLPADLGAAAKVAGEVTLELESRAGRVKGELRGVDLRTLTPAEAGVRTHLPAELAAANVAWRDARLTSLDVSIRAGAGEASWWFADHARWQTKCLLAGPMLEAFVAAGKQGAYPGETVAFDQLAFRLQLDGAGCRVTGLLPPAGEPAGPALMLRGGEPMLTAAGDKPVPLDALLPLVKTPDAATPYACPRAVALLEKLPKQEPALRR</sequence>
<evidence type="ECO:0000313" key="2">
    <source>
        <dbReference type="Proteomes" id="UP000316714"/>
    </source>
</evidence>
<reference evidence="1 2" key="1">
    <citation type="submission" date="2019-02" db="EMBL/GenBank/DDBJ databases">
        <title>Deep-cultivation of Planctomycetes and their phenomic and genomic characterization uncovers novel biology.</title>
        <authorList>
            <person name="Wiegand S."/>
            <person name="Jogler M."/>
            <person name="Boedeker C."/>
            <person name="Pinto D."/>
            <person name="Vollmers J."/>
            <person name="Rivas-Marin E."/>
            <person name="Kohn T."/>
            <person name="Peeters S.H."/>
            <person name="Heuer A."/>
            <person name="Rast P."/>
            <person name="Oberbeckmann S."/>
            <person name="Bunk B."/>
            <person name="Jeske O."/>
            <person name="Meyerdierks A."/>
            <person name="Storesund J.E."/>
            <person name="Kallscheuer N."/>
            <person name="Luecker S."/>
            <person name="Lage O.M."/>
            <person name="Pohl T."/>
            <person name="Merkel B.J."/>
            <person name="Hornburger P."/>
            <person name="Mueller R.-W."/>
            <person name="Bruemmer F."/>
            <person name="Labrenz M."/>
            <person name="Spormann A.M."/>
            <person name="Op Den Camp H."/>
            <person name="Overmann J."/>
            <person name="Amann R."/>
            <person name="Jetten M.S.M."/>
            <person name="Mascher T."/>
            <person name="Medema M.H."/>
            <person name="Devos D.P."/>
            <person name="Kaster A.-K."/>
            <person name="Ovreas L."/>
            <person name="Rohde M."/>
            <person name="Galperin M.Y."/>
            <person name="Jogler C."/>
        </authorList>
    </citation>
    <scope>NUCLEOTIDE SEQUENCE [LARGE SCALE GENOMIC DNA]</scope>
    <source>
        <strain evidence="1 2">KOR34</strain>
    </source>
</reference>
<proteinExistence type="predicted"/>
<comment type="caution">
    <text evidence="1">The sequence shown here is derived from an EMBL/GenBank/DDBJ whole genome shotgun (WGS) entry which is preliminary data.</text>
</comment>